<feature type="non-terminal residue" evidence="6">
    <location>
        <position position="1"/>
    </location>
</feature>
<accession>A0A382G7J9</accession>
<organism evidence="6">
    <name type="scientific">marine metagenome</name>
    <dbReference type="NCBI Taxonomy" id="408172"/>
    <lineage>
        <taxon>unclassified sequences</taxon>
        <taxon>metagenomes</taxon>
        <taxon>ecological metagenomes</taxon>
    </lineage>
</organism>
<comment type="subcellular location">
    <subcellularLocation>
        <location evidence="1">Cytoplasm</location>
    </subcellularLocation>
</comment>
<keyword evidence="4" id="KW-0472">Membrane</keyword>
<evidence type="ECO:0000256" key="3">
    <source>
        <dbReference type="ARBA" id="ARBA00022737"/>
    </source>
</evidence>
<evidence type="ECO:0000256" key="1">
    <source>
        <dbReference type="ARBA" id="ARBA00004496"/>
    </source>
</evidence>
<evidence type="ECO:0000256" key="4">
    <source>
        <dbReference type="SAM" id="Phobius"/>
    </source>
</evidence>
<name>A0A382G7J9_9ZZZZ</name>
<dbReference type="GO" id="GO:0005938">
    <property type="term" value="C:cell cortex"/>
    <property type="evidence" value="ECO:0007669"/>
    <property type="project" value="TreeGrafter"/>
</dbReference>
<feature type="domain" description="EF-hand" evidence="5">
    <location>
        <begin position="249"/>
        <end position="274"/>
    </location>
</feature>
<evidence type="ECO:0000256" key="2">
    <source>
        <dbReference type="ARBA" id="ARBA00022490"/>
    </source>
</evidence>
<reference evidence="6" key="1">
    <citation type="submission" date="2018-05" db="EMBL/GenBank/DDBJ databases">
        <authorList>
            <person name="Lanie J.A."/>
            <person name="Ng W.-L."/>
            <person name="Kazmierczak K.M."/>
            <person name="Andrzejewski T.M."/>
            <person name="Davidsen T.M."/>
            <person name="Wayne K.J."/>
            <person name="Tettelin H."/>
            <person name="Glass J.I."/>
            <person name="Rusch D."/>
            <person name="Podicherti R."/>
            <person name="Tsui H.-C.T."/>
            <person name="Winkler M.E."/>
        </authorList>
    </citation>
    <scope>NUCLEOTIDE SEQUENCE</scope>
</reference>
<dbReference type="PANTHER" id="PTHR45954">
    <property type="entry name" value="LD33695P"/>
    <property type="match status" value="1"/>
</dbReference>
<dbReference type="GO" id="GO:0001965">
    <property type="term" value="F:G-protein alpha-subunit binding"/>
    <property type="evidence" value="ECO:0007669"/>
    <property type="project" value="TreeGrafter"/>
</dbReference>
<dbReference type="InterPro" id="IPR011990">
    <property type="entry name" value="TPR-like_helical_dom_sf"/>
</dbReference>
<evidence type="ECO:0000313" key="6">
    <source>
        <dbReference type="EMBL" id="SVB70775.1"/>
    </source>
</evidence>
<dbReference type="PROSITE" id="PS00018">
    <property type="entry name" value="EF_HAND_1"/>
    <property type="match status" value="1"/>
</dbReference>
<protein>
    <recommendedName>
        <fullName evidence="5">EF-hand domain-containing protein</fullName>
    </recommendedName>
</protein>
<dbReference type="PROSITE" id="PS50222">
    <property type="entry name" value="EF_HAND_2"/>
    <property type="match status" value="1"/>
</dbReference>
<sequence>KVYCITSHGLPETDVSKVSAKLEEESKFNIFALTGGILTAIGIAFWIAVGVFDVSFGGKTEVPSIAIIPFDNKGDKEDEFYAFGISSDLISDITSAGLIRVAGLKDIERIDYKNLSYEELATKLFVRFIGQGTIWKKDSIFQLSMELYDSETKKVAWSERWQKDWKNLPNIKDELAYKILNELKMDIKILFFSKVGMTRNEFISKLNQKLPSGSDTLMMADGEDVQAIFSSEKEHNAFTKNLLTKLEKDNADKNDDGVITANELSSVLSTITEAYEYYLKAKYKFEKRENMEDMEIARGLLTKAIDLDNKLLVAKNLLGYTYKETGDNDKALEIYTQNLKQAEELGDKNGVSTSLYNIAGIYYNKLEFYSALDYYTLLKDISEELGDKWEVAHSLINIGNCYKYTGDNENALDYYVRSLEKYKELDNKGGIVGSLLSIGEIYEKLGDYDKALEFNNRVLKIPMR</sequence>
<dbReference type="Gene3D" id="1.25.40.10">
    <property type="entry name" value="Tetratricopeptide repeat domain"/>
    <property type="match status" value="1"/>
</dbReference>
<dbReference type="GO" id="GO:0005092">
    <property type="term" value="F:GDP-dissociation inhibitor activity"/>
    <property type="evidence" value="ECO:0007669"/>
    <property type="project" value="TreeGrafter"/>
</dbReference>
<evidence type="ECO:0000259" key="5">
    <source>
        <dbReference type="PROSITE" id="PS50222"/>
    </source>
</evidence>
<dbReference type="GO" id="GO:0005509">
    <property type="term" value="F:calcium ion binding"/>
    <property type="evidence" value="ECO:0007669"/>
    <property type="project" value="InterPro"/>
</dbReference>
<dbReference type="PROSITE" id="PS50005">
    <property type="entry name" value="TPR"/>
    <property type="match status" value="1"/>
</dbReference>
<keyword evidence="2" id="KW-0963">Cytoplasm</keyword>
<dbReference type="InterPro" id="IPR019734">
    <property type="entry name" value="TPR_rpt"/>
</dbReference>
<dbReference type="Pfam" id="PF13176">
    <property type="entry name" value="TPR_7"/>
    <property type="match status" value="1"/>
</dbReference>
<dbReference type="GO" id="GO:0000132">
    <property type="term" value="P:establishment of mitotic spindle orientation"/>
    <property type="evidence" value="ECO:0007669"/>
    <property type="project" value="TreeGrafter"/>
</dbReference>
<feature type="transmembrane region" description="Helical" evidence="4">
    <location>
        <begin position="30"/>
        <end position="52"/>
    </location>
</feature>
<dbReference type="Pfam" id="PF13424">
    <property type="entry name" value="TPR_12"/>
    <property type="match status" value="1"/>
</dbReference>
<keyword evidence="3" id="KW-0677">Repeat</keyword>
<dbReference type="SMART" id="SM00028">
    <property type="entry name" value="TPR"/>
    <property type="match status" value="4"/>
</dbReference>
<dbReference type="SUPFAM" id="SSF48452">
    <property type="entry name" value="TPR-like"/>
    <property type="match status" value="1"/>
</dbReference>
<dbReference type="PANTHER" id="PTHR45954:SF1">
    <property type="entry name" value="LD33695P"/>
    <property type="match status" value="1"/>
</dbReference>
<gene>
    <name evidence="6" type="ORF">METZ01_LOCUS223629</name>
</gene>
<dbReference type="InterPro" id="IPR002048">
    <property type="entry name" value="EF_hand_dom"/>
</dbReference>
<proteinExistence type="predicted"/>
<dbReference type="EMBL" id="UINC01053803">
    <property type="protein sequence ID" value="SVB70775.1"/>
    <property type="molecule type" value="Genomic_DNA"/>
</dbReference>
<dbReference type="InterPro" id="IPR052386">
    <property type="entry name" value="GPSM"/>
</dbReference>
<keyword evidence="4" id="KW-0812">Transmembrane</keyword>
<dbReference type="InterPro" id="IPR018247">
    <property type="entry name" value="EF_Hand_1_Ca_BS"/>
</dbReference>
<dbReference type="PROSITE" id="PS50293">
    <property type="entry name" value="TPR_REGION"/>
    <property type="match status" value="1"/>
</dbReference>
<dbReference type="AlphaFoldDB" id="A0A382G7J9"/>
<keyword evidence="4" id="KW-1133">Transmembrane helix</keyword>